<keyword evidence="3" id="KW-1185">Reference proteome</keyword>
<name>A0A5D0NPH8_9ACTN</name>
<dbReference type="Proteomes" id="UP000323380">
    <property type="component" value="Unassembled WGS sequence"/>
</dbReference>
<dbReference type="EMBL" id="VSFG01000002">
    <property type="protein sequence ID" value="TYB46387.1"/>
    <property type="molecule type" value="Genomic_DNA"/>
</dbReference>
<protein>
    <submittedName>
        <fullName evidence="2">Uncharacterized protein</fullName>
    </submittedName>
</protein>
<organism evidence="2 3">
    <name type="scientific">Actinomadura chibensis</name>
    <dbReference type="NCBI Taxonomy" id="392828"/>
    <lineage>
        <taxon>Bacteria</taxon>
        <taxon>Bacillati</taxon>
        <taxon>Actinomycetota</taxon>
        <taxon>Actinomycetes</taxon>
        <taxon>Streptosporangiales</taxon>
        <taxon>Thermomonosporaceae</taxon>
        <taxon>Actinomadura</taxon>
    </lineage>
</organism>
<dbReference type="AlphaFoldDB" id="A0A5D0NPH8"/>
<evidence type="ECO:0000313" key="3">
    <source>
        <dbReference type="Proteomes" id="UP000323380"/>
    </source>
</evidence>
<gene>
    <name evidence="2" type="ORF">FXF69_14105</name>
</gene>
<dbReference type="RefSeq" id="WP_067892253.1">
    <property type="nucleotide sequence ID" value="NZ_VSFG01000002.1"/>
</dbReference>
<proteinExistence type="predicted"/>
<sequence>MTVGLALLGGLAAPASAAPSATAAEHLLASSKAVKVMAAKGSVQGLRLVSEHRNGDGSITSRWTSDNGTGFTYAGTAGVTVHLRSGKSSHGRYGSMTVTFPKTSKTPGSASKLVRAYQSAGRSTYTDALNAGIPRAEADAKLSKHRTTGGAAAYSMSGTYYQSGCLQPSSPRDVRAVWGCFTRNLLQTNGSDWYVGDDLIATENPPAILFPSSLYILMWYGAGNTVVNYTPAPGGTGCKQATWSGQLGFSNTSLTYSETNNICSGYTAVIHDTAHWGLSWIDNNSHLSLPPQETIEEIGVVHSPPSASIGNSDLELAWGPGARDAVACHTTSC</sequence>
<comment type="caution">
    <text evidence="2">The sequence shown here is derived from an EMBL/GenBank/DDBJ whole genome shotgun (WGS) entry which is preliminary data.</text>
</comment>
<evidence type="ECO:0000256" key="1">
    <source>
        <dbReference type="SAM" id="SignalP"/>
    </source>
</evidence>
<reference evidence="2 3" key="1">
    <citation type="submission" date="2019-08" db="EMBL/GenBank/DDBJ databases">
        <title>Actinomadura sp. nov. CYP1-5 isolated from mountain soil.</title>
        <authorList>
            <person name="Songsumanus A."/>
            <person name="Kuncharoen N."/>
            <person name="Kudo T."/>
            <person name="Yuki M."/>
            <person name="Igarashi Y."/>
            <person name="Tanasupawat S."/>
        </authorList>
    </citation>
    <scope>NUCLEOTIDE SEQUENCE [LARGE SCALE GENOMIC DNA]</scope>
    <source>
        <strain evidence="2 3">JCM 14158</strain>
    </source>
</reference>
<feature type="chain" id="PRO_5038808946" evidence="1">
    <location>
        <begin position="18"/>
        <end position="333"/>
    </location>
</feature>
<accession>A0A5D0NPH8</accession>
<evidence type="ECO:0000313" key="2">
    <source>
        <dbReference type="EMBL" id="TYB46387.1"/>
    </source>
</evidence>
<feature type="signal peptide" evidence="1">
    <location>
        <begin position="1"/>
        <end position="17"/>
    </location>
</feature>
<keyword evidence="1" id="KW-0732">Signal</keyword>